<keyword evidence="6" id="KW-0520">NAD</keyword>
<evidence type="ECO:0000259" key="10">
    <source>
        <dbReference type="Pfam" id="PF02852"/>
    </source>
</evidence>
<evidence type="ECO:0000256" key="5">
    <source>
        <dbReference type="ARBA" id="ARBA00023002"/>
    </source>
</evidence>
<accession>A0ABS2T039</accession>
<dbReference type="InterPro" id="IPR004099">
    <property type="entry name" value="Pyr_nucl-diS_OxRdtase_dimer"/>
</dbReference>
<dbReference type="GO" id="GO:0004148">
    <property type="term" value="F:dihydrolipoyl dehydrogenase (NADH) activity"/>
    <property type="evidence" value="ECO:0007669"/>
    <property type="project" value="UniProtKB-EC"/>
</dbReference>
<dbReference type="InterPro" id="IPR023753">
    <property type="entry name" value="FAD/NAD-binding_dom"/>
</dbReference>
<evidence type="ECO:0000313" key="13">
    <source>
        <dbReference type="Proteomes" id="UP001179280"/>
    </source>
</evidence>
<evidence type="ECO:0000256" key="7">
    <source>
        <dbReference type="ARBA" id="ARBA00023157"/>
    </source>
</evidence>
<dbReference type="InterPro" id="IPR016156">
    <property type="entry name" value="FAD/NAD-linked_Rdtase_dimer_sf"/>
</dbReference>
<dbReference type="PRINTS" id="PR00368">
    <property type="entry name" value="FADPNR"/>
</dbReference>
<evidence type="ECO:0000256" key="6">
    <source>
        <dbReference type="ARBA" id="ARBA00023027"/>
    </source>
</evidence>
<dbReference type="PROSITE" id="PS00076">
    <property type="entry name" value="PYRIDINE_REDOX_1"/>
    <property type="match status" value="1"/>
</dbReference>
<feature type="domain" description="Pyridine nucleotide-disulphide oxidoreductase dimerisation" evidence="10">
    <location>
        <begin position="343"/>
        <end position="451"/>
    </location>
</feature>
<protein>
    <submittedName>
        <fullName evidence="12">Dihydrolipoamide dehydrogenase</fullName>
        <ecNumber evidence="12">1.8.1.4</ecNumber>
    </submittedName>
</protein>
<comment type="similarity">
    <text evidence="2 9">Belongs to the class-I pyridine nucleotide-disulfide oxidoreductase family.</text>
</comment>
<dbReference type="PANTHER" id="PTHR22912:SF151">
    <property type="entry name" value="DIHYDROLIPOYL DEHYDROGENASE, MITOCHONDRIAL"/>
    <property type="match status" value="1"/>
</dbReference>
<dbReference type="Gene3D" id="3.50.50.60">
    <property type="entry name" value="FAD/NAD(P)-binding domain"/>
    <property type="match status" value="2"/>
</dbReference>
<evidence type="ECO:0000256" key="9">
    <source>
        <dbReference type="RuleBase" id="RU003691"/>
    </source>
</evidence>
<dbReference type="PRINTS" id="PR00411">
    <property type="entry name" value="PNDRDTASEI"/>
</dbReference>
<dbReference type="InterPro" id="IPR001100">
    <property type="entry name" value="Pyr_nuc-diS_OxRdtase"/>
</dbReference>
<dbReference type="EC" id="1.8.1.4" evidence="12"/>
<keyword evidence="8 9" id="KW-0676">Redox-active center</keyword>
<dbReference type="Pfam" id="PF02852">
    <property type="entry name" value="Pyr_redox_dim"/>
    <property type="match status" value="1"/>
</dbReference>
<gene>
    <name evidence="12" type="ORF">JOC54_003364</name>
</gene>
<dbReference type="SUPFAM" id="SSF51905">
    <property type="entry name" value="FAD/NAD(P)-binding domain"/>
    <property type="match status" value="2"/>
</dbReference>
<dbReference type="RefSeq" id="WP_204467518.1">
    <property type="nucleotide sequence ID" value="NZ_JAFBCV010000011.1"/>
</dbReference>
<dbReference type="EMBL" id="JAFBCV010000011">
    <property type="protein sequence ID" value="MBM7840084.1"/>
    <property type="molecule type" value="Genomic_DNA"/>
</dbReference>
<reference evidence="12" key="1">
    <citation type="submission" date="2021-01" db="EMBL/GenBank/DDBJ databases">
        <title>Genomic Encyclopedia of Type Strains, Phase IV (KMG-IV): sequencing the most valuable type-strain genomes for metagenomic binning, comparative biology and taxonomic classification.</title>
        <authorList>
            <person name="Goeker M."/>
        </authorList>
    </citation>
    <scope>NUCLEOTIDE SEQUENCE</scope>
    <source>
        <strain evidence="12">DSM 21943</strain>
    </source>
</reference>
<keyword evidence="13" id="KW-1185">Reference proteome</keyword>
<dbReference type="PANTHER" id="PTHR22912">
    <property type="entry name" value="DISULFIDE OXIDOREDUCTASE"/>
    <property type="match status" value="1"/>
</dbReference>
<dbReference type="Gene3D" id="3.30.390.30">
    <property type="match status" value="1"/>
</dbReference>
<evidence type="ECO:0000256" key="3">
    <source>
        <dbReference type="ARBA" id="ARBA00022630"/>
    </source>
</evidence>
<comment type="cofactor">
    <cofactor evidence="1">
        <name>FAD</name>
        <dbReference type="ChEBI" id="CHEBI:57692"/>
    </cofactor>
</comment>
<keyword evidence="3 9" id="KW-0285">Flavoprotein</keyword>
<evidence type="ECO:0000256" key="2">
    <source>
        <dbReference type="ARBA" id="ARBA00007532"/>
    </source>
</evidence>
<proteinExistence type="inferred from homology"/>
<sequence>MVVGELAQDRQLVIVGGGPGGYHAAIRAAQLGLEVTLIENRDLGGVCLNKGCIPSKVQTQAAEIWNKTQMSSTLGIPVQTKPFEWNKLQQHQDKVIIQLRQGIEQLCKAHKIEVVKGEATFLSDDRIGVSSGHQFDVFRFQHAIIATGHRPAPLFLEHERLLSPHTLYQQNEKIDTLTIVGTDLYALEAAFSYQHLGTQVTLLLEQELLLEPSIGKELLRSAKKAGIVVKKKIELVTVDPNLEEVTIQYKKDDQLHAIQSSHAYVPFNWRGNTEELGLERIGVKVDQMGYVEMSAELQTSCTRIYAIGDVTGTHQLASVAIQQGKVIAERLAGKNAEWDDHFIPVVYRTQPPIASIGWSSLQAETAGREIQVSTATFKSNGYATISGAQEGLCTVIKDSGTDELLGVHIIGEGAAELIHSGTIGLEMGARHEDFIFPMYPHPSFAEVVMEAVEGLEGLAIHQPPSKQTKQTI</sequence>
<evidence type="ECO:0000313" key="12">
    <source>
        <dbReference type="EMBL" id="MBM7840084.1"/>
    </source>
</evidence>
<comment type="caution">
    <text evidence="12">The sequence shown here is derived from an EMBL/GenBank/DDBJ whole genome shotgun (WGS) entry which is preliminary data.</text>
</comment>
<name>A0ABS2T039_9BACI</name>
<dbReference type="PIRSF" id="PIRSF000350">
    <property type="entry name" value="Mercury_reductase_MerA"/>
    <property type="match status" value="1"/>
</dbReference>
<dbReference type="Pfam" id="PF07992">
    <property type="entry name" value="Pyr_redox_2"/>
    <property type="match status" value="1"/>
</dbReference>
<evidence type="ECO:0000256" key="1">
    <source>
        <dbReference type="ARBA" id="ARBA00001974"/>
    </source>
</evidence>
<keyword evidence="7" id="KW-1015">Disulfide bond</keyword>
<dbReference type="InterPro" id="IPR012999">
    <property type="entry name" value="Pyr_OxRdtase_I_AS"/>
</dbReference>
<keyword evidence="4 9" id="KW-0274">FAD</keyword>
<evidence type="ECO:0000259" key="11">
    <source>
        <dbReference type="Pfam" id="PF07992"/>
    </source>
</evidence>
<evidence type="ECO:0000256" key="8">
    <source>
        <dbReference type="ARBA" id="ARBA00023284"/>
    </source>
</evidence>
<organism evidence="12 13">
    <name type="scientific">Shouchella xiaoxiensis</name>
    <dbReference type="NCBI Taxonomy" id="766895"/>
    <lineage>
        <taxon>Bacteria</taxon>
        <taxon>Bacillati</taxon>
        <taxon>Bacillota</taxon>
        <taxon>Bacilli</taxon>
        <taxon>Bacillales</taxon>
        <taxon>Bacillaceae</taxon>
        <taxon>Shouchella</taxon>
    </lineage>
</organism>
<dbReference type="InterPro" id="IPR050151">
    <property type="entry name" value="Class-I_Pyr_Nuc-Dis_Oxidored"/>
</dbReference>
<dbReference type="Proteomes" id="UP001179280">
    <property type="component" value="Unassembled WGS sequence"/>
</dbReference>
<dbReference type="InterPro" id="IPR036188">
    <property type="entry name" value="FAD/NAD-bd_sf"/>
</dbReference>
<feature type="domain" description="FAD/NAD(P)-binding" evidence="11">
    <location>
        <begin position="11"/>
        <end position="324"/>
    </location>
</feature>
<dbReference type="SUPFAM" id="SSF55424">
    <property type="entry name" value="FAD/NAD-linked reductases, dimerisation (C-terminal) domain"/>
    <property type="match status" value="1"/>
</dbReference>
<keyword evidence="5 9" id="KW-0560">Oxidoreductase</keyword>
<evidence type="ECO:0000256" key="4">
    <source>
        <dbReference type="ARBA" id="ARBA00022827"/>
    </source>
</evidence>